<dbReference type="EMBL" id="MN738863">
    <property type="protein sequence ID" value="QHT28595.1"/>
    <property type="molecule type" value="Genomic_DNA"/>
</dbReference>
<evidence type="ECO:0000313" key="1">
    <source>
        <dbReference type="EMBL" id="QHT28595.1"/>
    </source>
</evidence>
<organism evidence="1">
    <name type="scientific">viral metagenome</name>
    <dbReference type="NCBI Taxonomy" id="1070528"/>
    <lineage>
        <taxon>unclassified sequences</taxon>
        <taxon>metagenomes</taxon>
        <taxon>organismal metagenomes</taxon>
    </lineage>
</organism>
<reference evidence="1" key="1">
    <citation type="journal article" date="2020" name="Nature">
        <title>Giant virus diversity and host interactions through global metagenomics.</title>
        <authorList>
            <person name="Schulz F."/>
            <person name="Roux S."/>
            <person name="Paez-Espino D."/>
            <person name="Jungbluth S."/>
            <person name="Walsh D.A."/>
            <person name="Denef V.J."/>
            <person name="McMahon K.D."/>
            <person name="Konstantinidis K.T."/>
            <person name="Eloe-Fadrosh E.A."/>
            <person name="Kyrpides N.C."/>
            <person name="Woyke T."/>
        </authorList>
    </citation>
    <scope>NUCLEOTIDE SEQUENCE</scope>
    <source>
        <strain evidence="1">GVMAG-M-3300001351-8</strain>
    </source>
</reference>
<proteinExistence type="predicted"/>
<name>A0A6C0EML0_9ZZZZ</name>
<dbReference type="AlphaFoldDB" id="A0A6C0EML0"/>
<accession>A0A6C0EML0</accession>
<sequence>MNIDNIDNITLRKMVFLYNAIIDGWTVKLLDNKFEFIKNKQSLHKNPDFIKNFINNNLDMKSLILI</sequence>
<protein>
    <submittedName>
        <fullName evidence="1">Uncharacterized protein</fullName>
    </submittedName>
</protein>